<reference evidence="3" key="1">
    <citation type="submission" date="2017-02" db="EMBL/GenBank/DDBJ databases">
        <authorList>
            <person name="Varghese N."/>
            <person name="Submissions S."/>
        </authorList>
    </citation>
    <scope>NUCLEOTIDE SEQUENCE [LARGE SCALE GENOMIC DNA]</scope>
    <source>
        <strain evidence="3">DSM 24091</strain>
    </source>
</reference>
<accession>A0A1T5GF41</accession>
<name>A0A1T5GF41_9SPHI</name>
<dbReference type="SUPFAM" id="SSF47413">
    <property type="entry name" value="lambda repressor-like DNA-binding domains"/>
    <property type="match status" value="1"/>
</dbReference>
<dbReference type="Proteomes" id="UP000190150">
    <property type="component" value="Unassembled WGS sequence"/>
</dbReference>
<dbReference type="STRING" id="1513896.SAMN05660841_04009"/>
<dbReference type="Gene3D" id="1.10.260.40">
    <property type="entry name" value="lambda repressor-like DNA-binding domains"/>
    <property type="match status" value="1"/>
</dbReference>
<dbReference type="AlphaFoldDB" id="A0A1T5GF41"/>
<dbReference type="PROSITE" id="PS50943">
    <property type="entry name" value="HTH_CROC1"/>
    <property type="match status" value="1"/>
</dbReference>
<dbReference type="InterPro" id="IPR001387">
    <property type="entry name" value="Cro/C1-type_HTH"/>
</dbReference>
<gene>
    <name evidence="2" type="ORF">SAMN05660841_04009</name>
</gene>
<proteinExistence type="predicted"/>
<sequence length="102" mass="11431">MLSLISTSKAQKKIADHVRDRRLVMELTQEGLSQRSGVPLATLRKFEQKGVISLESLLKILIVVGGLEDVIAALEPDKPTFTSIDDVLKEDNTAYRKRGRRK</sequence>
<dbReference type="EMBL" id="FUZF01000024">
    <property type="protein sequence ID" value="SKC07023.1"/>
    <property type="molecule type" value="Genomic_DNA"/>
</dbReference>
<dbReference type="RefSeq" id="WP_079645653.1">
    <property type="nucleotide sequence ID" value="NZ_FUZF01000024.1"/>
</dbReference>
<dbReference type="CDD" id="cd00093">
    <property type="entry name" value="HTH_XRE"/>
    <property type="match status" value="1"/>
</dbReference>
<protein>
    <recommendedName>
        <fullName evidence="1">HTH cro/C1-type domain-containing protein</fullName>
    </recommendedName>
</protein>
<dbReference type="InterPro" id="IPR010982">
    <property type="entry name" value="Lambda_DNA-bd_dom_sf"/>
</dbReference>
<evidence type="ECO:0000313" key="2">
    <source>
        <dbReference type="EMBL" id="SKC07023.1"/>
    </source>
</evidence>
<dbReference type="OrthoDB" id="1357763at2"/>
<dbReference type="GO" id="GO:0003677">
    <property type="term" value="F:DNA binding"/>
    <property type="evidence" value="ECO:0007669"/>
    <property type="project" value="InterPro"/>
</dbReference>
<evidence type="ECO:0000313" key="3">
    <source>
        <dbReference type="Proteomes" id="UP000190150"/>
    </source>
</evidence>
<feature type="domain" description="HTH cro/C1-type" evidence="1">
    <location>
        <begin position="18"/>
        <end position="71"/>
    </location>
</feature>
<evidence type="ECO:0000259" key="1">
    <source>
        <dbReference type="PROSITE" id="PS50943"/>
    </source>
</evidence>
<organism evidence="2 3">
    <name type="scientific">Sphingobacterium nematocida</name>
    <dbReference type="NCBI Taxonomy" id="1513896"/>
    <lineage>
        <taxon>Bacteria</taxon>
        <taxon>Pseudomonadati</taxon>
        <taxon>Bacteroidota</taxon>
        <taxon>Sphingobacteriia</taxon>
        <taxon>Sphingobacteriales</taxon>
        <taxon>Sphingobacteriaceae</taxon>
        <taxon>Sphingobacterium</taxon>
    </lineage>
</organism>
<keyword evidence="3" id="KW-1185">Reference proteome</keyword>